<accession>I3DVJ8</accession>
<dbReference type="EMBL" id="AFEU01000003">
    <property type="protein sequence ID" value="EIJ78269.1"/>
    <property type="molecule type" value="Genomic_DNA"/>
</dbReference>
<proteinExistence type="predicted"/>
<dbReference type="PATRIC" id="fig|997296.3.peg.2514"/>
<gene>
    <name evidence="1" type="ORF">PB1_11934</name>
</gene>
<protein>
    <submittedName>
        <fullName evidence="1">Uncharacterized protein</fullName>
    </submittedName>
</protein>
<keyword evidence="2" id="KW-1185">Reference proteome</keyword>
<dbReference type="AlphaFoldDB" id="I3DVJ8"/>
<name>I3DVJ8_BACMT</name>
<comment type="caution">
    <text evidence="1">The sequence shown here is derived from an EMBL/GenBank/DDBJ whole genome shotgun (WGS) entry which is preliminary data.</text>
</comment>
<reference evidence="1 2" key="1">
    <citation type="journal article" date="2012" name="Appl. Environ. Microbiol.">
        <title>Genome Sequence of Thermotolerant Bacillus methanolicus: Features and Regulation Related to Methylotrophy and Production of L-Lysine and L-Glutamate from Methanol.</title>
        <authorList>
            <person name="Heggeset T.M."/>
            <person name="Krog A."/>
            <person name="Balzer S."/>
            <person name="Wentzel A."/>
            <person name="Ellingsen T.E."/>
            <person name="Brautaset T."/>
        </authorList>
    </citation>
    <scope>NUCLEOTIDE SEQUENCE [LARGE SCALE GENOMIC DNA]</scope>
    <source>
        <strain evidence="1 2">PB1</strain>
    </source>
</reference>
<dbReference type="Proteomes" id="UP000010523">
    <property type="component" value="Unassembled WGS sequence"/>
</dbReference>
<dbReference type="STRING" id="997296.PB1_11934"/>
<evidence type="ECO:0000313" key="2">
    <source>
        <dbReference type="Proteomes" id="UP000010523"/>
    </source>
</evidence>
<organism evidence="1 2">
    <name type="scientific">Bacillus methanolicus PB1</name>
    <dbReference type="NCBI Taxonomy" id="997296"/>
    <lineage>
        <taxon>Bacteria</taxon>
        <taxon>Bacillati</taxon>
        <taxon>Bacillota</taxon>
        <taxon>Bacilli</taxon>
        <taxon>Bacillales</taxon>
        <taxon>Bacillaceae</taxon>
        <taxon>Bacillus</taxon>
    </lineage>
</organism>
<evidence type="ECO:0000313" key="1">
    <source>
        <dbReference type="EMBL" id="EIJ78269.1"/>
    </source>
</evidence>
<sequence length="69" mass="8108">MNGLTTLIVPFSQFSFNIVKHKSVKVLKTRQKVRKSIISPVRTIYSREKYINLVVKINHLPRRNQNSEI</sequence>